<evidence type="ECO:0000313" key="3">
    <source>
        <dbReference type="EMBL" id="ALS22019.1"/>
    </source>
</evidence>
<dbReference type="PANTHER" id="PTHR10885:SF0">
    <property type="entry name" value="ISOPENTENYL-DIPHOSPHATE DELTA-ISOMERASE"/>
    <property type="match status" value="1"/>
</dbReference>
<dbReference type="PANTHER" id="PTHR10885">
    <property type="entry name" value="ISOPENTENYL-DIPHOSPHATE DELTA-ISOMERASE"/>
    <property type="match status" value="1"/>
</dbReference>
<protein>
    <submittedName>
        <fullName evidence="3">NUDIX hydrolase</fullName>
    </submittedName>
</protein>
<feature type="domain" description="Nudix hydrolase" evidence="2">
    <location>
        <begin position="50"/>
        <end position="190"/>
    </location>
</feature>
<evidence type="ECO:0000259" key="2">
    <source>
        <dbReference type="PROSITE" id="PS51462"/>
    </source>
</evidence>
<accession>A0A0U2VER9</accession>
<evidence type="ECO:0000313" key="4">
    <source>
        <dbReference type="Proteomes" id="UP000061660"/>
    </source>
</evidence>
<dbReference type="Proteomes" id="UP000061660">
    <property type="component" value="Chromosome"/>
</dbReference>
<dbReference type="Gene3D" id="3.90.79.10">
    <property type="entry name" value="Nucleoside Triphosphate Pyrophosphohydrolase"/>
    <property type="match status" value="1"/>
</dbReference>
<dbReference type="InterPro" id="IPR015797">
    <property type="entry name" value="NUDIX_hydrolase-like_dom_sf"/>
</dbReference>
<name>A0A0U2VER9_9BACL</name>
<dbReference type="KEGG" id="pnp:IJ22_16450"/>
<dbReference type="Pfam" id="PF00293">
    <property type="entry name" value="NUDIX"/>
    <property type="match status" value="1"/>
</dbReference>
<dbReference type="AlphaFoldDB" id="A0A0U2VER9"/>
<dbReference type="PATRIC" id="fig|162209.4.peg.1742"/>
<dbReference type="PROSITE" id="PS51462">
    <property type="entry name" value="NUDIX"/>
    <property type="match status" value="1"/>
</dbReference>
<dbReference type="STRING" id="162209.IJ22_16450"/>
<dbReference type="CDD" id="cd04692">
    <property type="entry name" value="NUDIX_Hydrolase"/>
    <property type="match status" value="1"/>
</dbReference>
<keyword evidence="3" id="KW-0378">Hydrolase</keyword>
<dbReference type="SUPFAM" id="SSF55811">
    <property type="entry name" value="Nudix"/>
    <property type="match status" value="1"/>
</dbReference>
<reference evidence="3 4" key="2">
    <citation type="journal article" date="2016" name="Genome Announc.">
        <title>Complete Genome Sequences of Two Interactive Moderate Thermophiles, Paenibacillus napthalenovorans 32O-Y and Paenibacillus sp. 32O-W.</title>
        <authorList>
            <person name="Butler R.R.III."/>
            <person name="Wang J."/>
            <person name="Stark B.C."/>
            <person name="Pombert J.F."/>
        </authorList>
    </citation>
    <scope>NUCLEOTIDE SEQUENCE [LARGE SCALE GENOMIC DNA]</scope>
    <source>
        <strain evidence="3 4">32O-Y</strain>
    </source>
</reference>
<dbReference type="InterPro" id="IPR000086">
    <property type="entry name" value="NUDIX_hydrolase_dom"/>
</dbReference>
<keyword evidence="4" id="KW-1185">Reference proteome</keyword>
<proteinExistence type="predicted"/>
<reference evidence="4" key="1">
    <citation type="submission" date="2015-12" db="EMBL/GenBank/DDBJ databases">
        <title>Complete genome sequences of two moderately thermophilic Paenibacillus species.</title>
        <authorList>
            <person name="Butler R.III."/>
            <person name="Wang J."/>
            <person name="Stark B.C."/>
            <person name="Pombert J.-F."/>
        </authorList>
    </citation>
    <scope>NUCLEOTIDE SEQUENCE [LARGE SCALE GENOMIC DNA]</scope>
    <source>
        <strain evidence="4">32O-Y</strain>
    </source>
</reference>
<gene>
    <name evidence="3" type="ORF">IJ22_16450</name>
</gene>
<dbReference type="GO" id="GO:0016787">
    <property type="term" value="F:hydrolase activity"/>
    <property type="evidence" value="ECO:0007669"/>
    <property type="project" value="UniProtKB-KW"/>
</dbReference>
<feature type="region of interest" description="Disordered" evidence="1">
    <location>
        <begin position="182"/>
        <end position="201"/>
    </location>
</feature>
<sequence length="239" mass="27480">MAILVQAPHQTERERTDMNANKSGERLDIFDETMNLIGTATRAEAHAKGLWHQTFQCWIWDDAEGEGALLFQERHPDKETFPGLLDISCAGHLLAGERVEDGVRELEEELGLSVPFEKLFSCGIFPEEDRISEKLIDREFCHVFLYPCSRPLTDYRLQEEEVTGLYRIRLADVRQLASEPDFEATVQGVSPDPRKRGRMQSVERTVNRKDFVPHPEAYYKLLLQAIEKHRQEISPEAGK</sequence>
<dbReference type="RefSeq" id="WP_235594286.1">
    <property type="nucleotide sequence ID" value="NZ_CP013652.1"/>
</dbReference>
<evidence type="ECO:0000256" key="1">
    <source>
        <dbReference type="SAM" id="MobiDB-lite"/>
    </source>
</evidence>
<organism evidence="3 4">
    <name type="scientific">Paenibacillus naphthalenovorans</name>
    <dbReference type="NCBI Taxonomy" id="162209"/>
    <lineage>
        <taxon>Bacteria</taxon>
        <taxon>Bacillati</taxon>
        <taxon>Bacillota</taxon>
        <taxon>Bacilli</taxon>
        <taxon>Bacillales</taxon>
        <taxon>Paenibacillaceae</taxon>
        <taxon>Paenibacillus</taxon>
    </lineage>
</organism>
<dbReference type="EMBL" id="CP013652">
    <property type="protein sequence ID" value="ALS22019.1"/>
    <property type="molecule type" value="Genomic_DNA"/>
</dbReference>